<evidence type="ECO:0000313" key="4">
    <source>
        <dbReference type="Proteomes" id="UP000294564"/>
    </source>
</evidence>
<feature type="region of interest" description="Disordered" evidence="1">
    <location>
        <begin position="226"/>
        <end position="245"/>
    </location>
</feature>
<dbReference type="EMBL" id="SLXM01000006">
    <property type="protein sequence ID" value="TCP24356.1"/>
    <property type="molecule type" value="Genomic_DNA"/>
</dbReference>
<organism evidence="3 4">
    <name type="scientific">Tenacibaculum skagerrakense</name>
    <dbReference type="NCBI Taxonomy" id="186571"/>
    <lineage>
        <taxon>Bacteria</taxon>
        <taxon>Pseudomonadati</taxon>
        <taxon>Bacteroidota</taxon>
        <taxon>Flavobacteriia</taxon>
        <taxon>Flavobacteriales</taxon>
        <taxon>Flavobacteriaceae</taxon>
        <taxon>Tenacibaculum</taxon>
    </lineage>
</organism>
<proteinExistence type="predicted"/>
<keyword evidence="2" id="KW-1133">Transmembrane helix</keyword>
<keyword evidence="4" id="KW-1185">Reference proteome</keyword>
<feature type="transmembrane region" description="Helical" evidence="2">
    <location>
        <begin position="31"/>
        <end position="49"/>
    </location>
</feature>
<feature type="compositionally biased region" description="Basic and acidic residues" evidence="1">
    <location>
        <begin position="235"/>
        <end position="245"/>
    </location>
</feature>
<dbReference type="AlphaFoldDB" id="A0A4V2SLT3"/>
<gene>
    <name evidence="3" type="ORF">EV195_106164</name>
</gene>
<protein>
    <submittedName>
        <fullName evidence="3">Uncharacterized protein</fullName>
    </submittedName>
</protein>
<evidence type="ECO:0000313" key="3">
    <source>
        <dbReference type="EMBL" id="TCP24356.1"/>
    </source>
</evidence>
<accession>A0A4V2SLT3</accession>
<dbReference type="OrthoDB" id="1466422at2"/>
<keyword evidence="2" id="KW-0812">Transmembrane</keyword>
<dbReference type="RefSeq" id="WP_132795031.1">
    <property type="nucleotide sequence ID" value="NZ_SLXM01000006.1"/>
</dbReference>
<evidence type="ECO:0000256" key="1">
    <source>
        <dbReference type="SAM" id="MobiDB-lite"/>
    </source>
</evidence>
<sequence length="245" mass="27558">MNLILTIIAAVVVAILLAFVIVKYIPLKLRWLVSILLLLAAVFLVVKIYDGVMEPIKFNKEKKVRYAKVIEQLKIIRDAQIKFKDAKGVFAKDKSSLINFIENDSLVITETINVEKEITLGGGITKKISVKKIDTTGFEPALKYFKDKPYKEMFSVPGTEKEFEMATGEIEKITGLFVPVFEVKTEKKEILKGLPNHLIKQELEAIEADQIKGQFVSVGSLEDVSTGGNWPPFYDGKDEKTDSEE</sequence>
<name>A0A4V2SLT3_9FLAO</name>
<evidence type="ECO:0000256" key="2">
    <source>
        <dbReference type="SAM" id="Phobius"/>
    </source>
</evidence>
<dbReference type="Proteomes" id="UP000294564">
    <property type="component" value="Unassembled WGS sequence"/>
</dbReference>
<comment type="caution">
    <text evidence="3">The sequence shown here is derived from an EMBL/GenBank/DDBJ whole genome shotgun (WGS) entry which is preliminary data.</text>
</comment>
<keyword evidence="2" id="KW-0472">Membrane</keyword>
<feature type="transmembrane region" description="Helical" evidence="2">
    <location>
        <begin position="7"/>
        <end position="25"/>
    </location>
</feature>
<reference evidence="3 4" key="1">
    <citation type="submission" date="2019-03" db="EMBL/GenBank/DDBJ databases">
        <title>Genomic Encyclopedia of Type Strains, Phase IV (KMG-IV): sequencing the most valuable type-strain genomes for metagenomic binning, comparative biology and taxonomic classification.</title>
        <authorList>
            <person name="Goeker M."/>
        </authorList>
    </citation>
    <scope>NUCLEOTIDE SEQUENCE [LARGE SCALE GENOMIC DNA]</scope>
    <source>
        <strain evidence="3 4">DSM 14836</strain>
    </source>
</reference>